<dbReference type="InterPro" id="IPR053745">
    <property type="entry name" value="Viral_Tail_Comp_sf"/>
</dbReference>
<dbReference type="RefSeq" id="WP_326833169.1">
    <property type="nucleotide sequence ID" value="NZ_QBKA01000002.1"/>
</dbReference>
<dbReference type="EMBL" id="QBKA01000002">
    <property type="protein sequence ID" value="RDC61006.1"/>
    <property type="molecule type" value="Genomic_DNA"/>
</dbReference>
<dbReference type="Pfam" id="PF11367">
    <property type="entry name" value="Tail_completion_gp17"/>
    <property type="match status" value="1"/>
</dbReference>
<evidence type="ECO:0000313" key="1">
    <source>
        <dbReference type="EMBL" id="RDC61006.1"/>
    </source>
</evidence>
<keyword evidence="2" id="KW-1185">Reference proteome</keyword>
<dbReference type="AlphaFoldDB" id="A0A369QCP4"/>
<evidence type="ECO:0008006" key="3">
    <source>
        <dbReference type="Google" id="ProtNLM"/>
    </source>
</evidence>
<evidence type="ECO:0000313" key="2">
    <source>
        <dbReference type="Proteomes" id="UP000253727"/>
    </source>
</evidence>
<sequence length="133" mass="14612">MIEARLRAALIQWLAGDPTVDDELNAIEEEAPVTATAPWLGIAASASTDWSTKTHSGREIRIALELTTRGDRTAGDAALLTSISQRIENLPAAQPDFAVAGIQFLRARTERRARNMRSTLLEYRFRTLSHPAA</sequence>
<name>A0A369QCP4_9SPHN</name>
<dbReference type="InterPro" id="IPR021508">
    <property type="entry name" value="Gp17-like"/>
</dbReference>
<dbReference type="Proteomes" id="UP000253727">
    <property type="component" value="Unassembled WGS sequence"/>
</dbReference>
<protein>
    <recommendedName>
        <fullName evidence="3">DUF3168 domain-containing protein</fullName>
    </recommendedName>
</protein>
<reference evidence="1 2" key="1">
    <citation type="submission" date="2018-04" db="EMBL/GenBank/DDBJ databases">
        <title>Altererythrobacter sp. HME9302 genome sequencing and assembly.</title>
        <authorList>
            <person name="Kang H."/>
            <person name="Kim H."/>
            <person name="Joh K."/>
        </authorList>
    </citation>
    <scope>NUCLEOTIDE SEQUENCE [LARGE SCALE GENOMIC DNA]</scope>
    <source>
        <strain evidence="1 2">HME9302</strain>
    </source>
</reference>
<organism evidence="1 2">
    <name type="scientific">Alteripontixanthobacter maritimus</name>
    <dbReference type="NCBI Taxonomy" id="2161824"/>
    <lineage>
        <taxon>Bacteria</taxon>
        <taxon>Pseudomonadati</taxon>
        <taxon>Pseudomonadota</taxon>
        <taxon>Alphaproteobacteria</taxon>
        <taxon>Sphingomonadales</taxon>
        <taxon>Erythrobacteraceae</taxon>
        <taxon>Alteripontixanthobacter</taxon>
    </lineage>
</organism>
<accession>A0A369QCP4</accession>
<gene>
    <name evidence="1" type="ORF">HME9302_02223</name>
</gene>
<dbReference type="Gene3D" id="3.30.2000.30">
    <property type="match status" value="1"/>
</dbReference>
<comment type="caution">
    <text evidence="1">The sequence shown here is derived from an EMBL/GenBank/DDBJ whole genome shotgun (WGS) entry which is preliminary data.</text>
</comment>
<proteinExistence type="predicted"/>